<sequence length="1029" mass="110979">METTQTVLWAALFLIALIGLVAADSPFAGRVSKISSCASVKLLDQIRNASCSFDKDLCSYQNLNHDARWVVKNDKVGGFFGIGGTGQHTNNNGYFVQPDVSNSRAAGGTSFELALPEMPVGTVCIDFWYDKRAKSTSNLQVIVECPNGRRNLAWNGHTSSNSWKQAGLLLHMETQYKVIFKMEKEDSSHVTGLDDVNVYNVNSTTIPQRSQGIHCEQTTPAVYLDEMTTPSIPQELNGNDTAIDCTFENNSCSWHLGKDSNFDWHLGDSEEAQGLSAPRSDHTTGGGSYAYIRGSEVRSSTWKAVLQSNTIDSDVHLQFSFWFIMSGAGVGSLTLYQNVSGDDRRKVWSRVGRQGPDWTQAVIDLPPGMYTLQFEATTKYHYMSDLAIDDTVLTNITVTTTTAAPTTTKLTPVPLPISCDFEVNTCGFLPPVTDPGYVQWERTLSPLTVLSRVYVTGDNTTGSGTFLSLQAMSAEAHRGDVASIVSPALEPQTGACLRLAYIMPSTLSGTITVFKRQVRTGELHLLEHLSGYYGPHWRSLQVDLWSDTPFQIEIKGSYAGEPGAVIGVDDMSLENNPCPTTTTSTTTTTALPLPPFEVGHMCDAHDEQDIADMSCSFDSSVCSYSSVGDKLQWIQLNNSYHVIPGGKTGPYIVLDTAKISTPHGSIAQLKSPVFNGSDVCLTFWYINPSLSSNLGVWLEFTSGVKTMIWSTDGHEHSDWQAVSLSVKTETAYKLVFQSKKTDTFGPVGIDEISVFESSSVIALPSSTTTQTTSTIRASEPSTIQPRTTSPSATVRPMSDLVTSSSTTLPTPSSIYLPNTTVNISEGILTSKSVSTPQVSKHTILQTSFTNTSPVSSSTKQVTSPSTVSVTSLFKSTSTPSTTVSTSASTLTLTSTLAKTVTSQAPNIATSPKTKTLVPSVSETVTSDNSGNSKTTEASSNGSSNEKSTDSSISMETKALAIGFSVSVFGICSVVLAVYLLKKNRKVTNQKDKNVPMHDINNKNIKSQAGNTTSQVSSVVNVVGYKKLDV</sequence>
<comment type="caution">
    <text evidence="5">The sequence shown here is derived from an EMBL/GenBank/DDBJ whole genome shotgun (WGS) entry which is preliminary data.</text>
</comment>
<dbReference type="PANTHER" id="PTHR23282">
    <property type="entry name" value="APICAL ENDOSOMAL GLYCOPROTEIN PRECURSOR"/>
    <property type="match status" value="1"/>
</dbReference>
<keyword evidence="2" id="KW-0472">Membrane</keyword>
<dbReference type="GO" id="GO:0016020">
    <property type="term" value="C:membrane"/>
    <property type="evidence" value="ECO:0007669"/>
    <property type="project" value="InterPro"/>
</dbReference>
<feature type="transmembrane region" description="Helical" evidence="2">
    <location>
        <begin position="958"/>
        <end position="980"/>
    </location>
</feature>
<feature type="region of interest" description="Disordered" evidence="1">
    <location>
        <begin position="848"/>
        <end position="885"/>
    </location>
</feature>
<dbReference type="InterPro" id="IPR013320">
    <property type="entry name" value="ConA-like_dom_sf"/>
</dbReference>
<feature type="compositionally biased region" description="Polar residues" evidence="1">
    <location>
        <begin position="775"/>
        <end position="792"/>
    </location>
</feature>
<feature type="signal peptide" evidence="3">
    <location>
        <begin position="1"/>
        <end position="23"/>
    </location>
</feature>
<feature type="domain" description="MAM" evidence="4">
    <location>
        <begin position="613"/>
        <end position="762"/>
    </location>
</feature>
<reference evidence="5 6" key="1">
    <citation type="journal article" date="2017" name="Nat. Ecol. Evol.">
        <title>Scallop genome provides insights into evolution of bilaterian karyotype and development.</title>
        <authorList>
            <person name="Wang S."/>
            <person name="Zhang J."/>
            <person name="Jiao W."/>
            <person name="Li J."/>
            <person name="Xun X."/>
            <person name="Sun Y."/>
            <person name="Guo X."/>
            <person name="Huan P."/>
            <person name="Dong B."/>
            <person name="Zhang L."/>
            <person name="Hu X."/>
            <person name="Sun X."/>
            <person name="Wang J."/>
            <person name="Zhao C."/>
            <person name="Wang Y."/>
            <person name="Wang D."/>
            <person name="Huang X."/>
            <person name="Wang R."/>
            <person name="Lv J."/>
            <person name="Li Y."/>
            <person name="Zhang Z."/>
            <person name="Liu B."/>
            <person name="Lu W."/>
            <person name="Hui Y."/>
            <person name="Liang J."/>
            <person name="Zhou Z."/>
            <person name="Hou R."/>
            <person name="Li X."/>
            <person name="Liu Y."/>
            <person name="Li H."/>
            <person name="Ning X."/>
            <person name="Lin Y."/>
            <person name="Zhao L."/>
            <person name="Xing Q."/>
            <person name="Dou J."/>
            <person name="Li Y."/>
            <person name="Mao J."/>
            <person name="Guo H."/>
            <person name="Dou H."/>
            <person name="Li T."/>
            <person name="Mu C."/>
            <person name="Jiang W."/>
            <person name="Fu Q."/>
            <person name="Fu X."/>
            <person name="Miao Y."/>
            <person name="Liu J."/>
            <person name="Yu Q."/>
            <person name="Li R."/>
            <person name="Liao H."/>
            <person name="Li X."/>
            <person name="Kong Y."/>
            <person name="Jiang Z."/>
            <person name="Chourrout D."/>
            <person name="Li R."/>
            <person name="Bao Z."/>
        </authorList>
    </citation>
    <scope>NUCLEOTIDE SEQUENCE [LARGE SCALE GENOMIC DNA]</scope>
    <source>
        <strain evidence="5 6">PY_sf001</strain>
    </source>
</reference>
<feature type="chain" id="PRO_5012351991" evidence="3">
    <location>
        <begin position="24"/>
        <end position="1029"/>
    </location>
</feature>
<dbReference type="STRING" id="6573.A0A210QGS2"/>
<keyword evidence="2" id="KW-0812">Transmembrane</keyword>
<evidence type="ECO:0000256" key="1">
    <source>
        <dbReference type="SAM" id="MobiDB-lite"/>
    </source>
</evidence>
<protein>
    <submittedName>
        <fullName evidence="5">Apical endosomal glycoprotein</fullName>
    </submittedName>
</protein>
<keyword evidence="6" id="KW-1185">Reference proteome</keyword>
<dbReference type="CDD" id="cd06263">
    <property type="entry name" value="MAM"/>
    <property type="match status" value="3"/>
</dbReference>
<accession>A0A210QGS2</accession>
<keyword evidence="3" id="KW-0732">Signal</keyword>
<dbReference type="PROSITE" id="PS50060">
    <property type="entry name" value="MAM_2"/>
    <property type="match status" value="4"/>
</dbReference>
<dbReference type="SUPFAM" id="SSF49899">
    <property type="entry name" value="Concanavalin A-like lectins/glucanases"/>
    <property type="match status" value="4"/>
</dbReference>
<feature type="region of interest" description="Disordered" evidence="1">
    <location>
        <begin position="909"/>
        <end position="949"/>
    </location>
</feature>
<evidence type="ECO:0000256" key="2">
    <source>
        <dbReference type="SAM" id="Phobius"/>
    </source>
</evidence>
<proteinExistence type="predicted"/>
<gene>
    <name evidence="5" type="ORF">KP79_PYT15566</name>
</gene>
<dbReference type="Proteomes" id="UP000242188">
    <property type="component" value="Unassembled WGS sequence"/>
</dbReference>
<evidence type="ECO:0000259" key="4">
    <source>
        <dbReference type="PROSITE" id="PS50060"/>
    </source>
</evidence>
<dbReference type="OrthoDB" id="6102619at2759"/>
<evidence type="ECO:0000256" key="3">
    <source>
        <dbReference type="SAM" id="SignalP"/>
    </source>
</evidence>
<keyword evidence="2" id="KW-1133">Transmembrane helix</keyword>
<feature type="domain" description="MAM" evidence="4">
    <location>
        <begin position="49"/>
        <end position="217"/>
    </location>
</feature>
<organism evidence="5 6">
    <name type="scientific">Mizuhopecten yessoensis</name>
    <name type="common">Japanese scallop</name>
    <name type="synonym">Patinopecten yessoensis</name>
    <dbReference type="NCBI Taxonomy" id="6573"/>
    <lineage>
        <taxon>Eukaryota</taxon>
        <taxon>Metazoa</taxon>
        <taxon>Spiralia</taxon>
        <taxon>Lophotrochozoa</taxon>
        <taxon>Mollusca</taxon>
        <taxon>Bivalvia</taxon>
        <taxon>Autobranchia</taxon>
        <taxon>Pteriomorphia</taxon>
        <taxon>Pectinida</taxon>
        <taxon>Pectinoidea</taxon>
        <taxon>Pectinidae</taxon>
        <taxon>Mizuhopecten</taxon>
    </lineage>
</organism>
<dbReference type="InterPro" id="IPR000998">
    <property type="entry name" value="MAM_dom"/>
</dbReference>
<name>A0A210QGS2_MIZYE</name>
<dbReference type="Pfam" id="PF00629">
    <property type="entry name" value="MAM"/>
    <property type="match status" value="4"/>
</dbReference>
<feature type="compositionally biased region" description="Low complexity" evidence="1">
    <location>
        <begin position="802"/>
        <end position="812"/>
    </location>
</feature>
<dbReference type="InterPro" id="IPR051560">
    <property type="entry name" value="MAM_domain-containing"/>
</dbReference>
<feature type="domain" description="MAM" evidence="4">
    <location>
        <begin position="417"/>
        <end position="580"/>
    </location>
</feature>
<dbReference type="AlphaFoldDB" id="A0A210QGS2"/>
<feature type="domain" description="MAM" evidence="4">
    <location>
        <begin position="243"/>
        <end position="400"/>
    </location>
</feature>
<evidence type="ECO:0000313" key="5">
    <source>
        <dbReference type="EMBL" id="OWF47916.1"/>
    </source>
</evidence>
<feature type="region of interest" description="Disordered" evidence="1">
    <location>
        <begin position="766"/>
        <end position="812"/>
    </location>
</feature>
<dbReference type="PANTHER" id="PTHR23282:SF101">
    <property type="entry name" value="MAM DOMAIN-CONTAINING PROTEIN"/>
    <property type="match status" value="1"/>
</dbReference>
<evidence type="ECO:0000313" key="6">
    <source>
        <dbReference type="Proteomes" id="UP000242188"/>
    </source>
</evidence>
<dbReference type="EMBL" id="NEDP02003748">
    <property type="protein sequence ID" value="OWF47916.1"/>
    <property type="molecule type" value="Genomic_DNA"/>
</dbReference>
<feature type="compositionally biased region" description="Low complexity" evidence="1">
    <location>
        <begin position="851"/>
        <end position="885"/>
    </location>
</feature>
<dbReference type="Gene3D" id="2.60.120.200">
    <property type="match status" value="4"/>
</dbReference>
<dbReference type="SMART" id="SM00137">
    <property type="entry name" value="MAM"/>
    <property type="match status" value="4"/>
</dbReference>